<dbReference type="OrthoDB" id="9791578at2"/>
<proteinExistence type="predicted"/>
<dbReference type="EMBL" id="WBVO01000009">
    <property type="protein sequence ID" value="KAB2808044.1"/>
    <property type="molecule type" value="Genomic_DNA"/>
</dbReference>
<reference evidence="1 2" key="1">
    <citation type="submission" date="2019-09" db="EMBL/GenBank/DDBJ databases">
        <title>Genomes of family Cryomorphaceae.</title>
        <authorList>
            <person name="Bowman J.P."/>
        </authorList>
    </citation>
    <scope>NUCLEOTIDE SEQUENCE [LARGE SCALE GENOMIC DNA]</scope>
    <source>
        <strain evidence="1 2">LMG 25704</strain>
    </source>
</reference>
<dbReference type="SUPFAM" id="SSF53649">
    <property type="entry name" value="Alkaline phosphatase-like"/>
    <property type="match status" value="1"/>
</dbReference>
<dbReference type="Gene3D" id="3.40.720.10">
    <property type="entry name" value="Alkaline Phosphatase, subunit A"/>
    <property type="match status" value="1"/>
</dbReference>
<dbReference type="AlphaFoldDB" id="A0A6N6RE29"/>
<dbReference type="InterPro" id="IPR017850">
    <property type="entry name" value="Alkaline_phosphatase_core_sf"/>
</dbReference>
<dbReference type="RefSeq" id="WP_151667858.1">
    <property type="nucleotide sequence ID" value="NZ_WBVO01000009.1"/>
</dbReference>
<keyword evidence="2" id="KW-1185">Reference proteome</keyword>
<evidence type="ECO:0000313" key="1">
    <source>
        <dbReference type="EMBL" id="KAB2808044.1"/>
    </source>
</evidence>
<comment type="caution">
    <text evidence="1">The sequence shown here is derived from an EMBL/GenBank/DDBJ whole genome shotgun (WGS) entry which is preliminary data.</text>
</comment>
<organism evidence="1 2">
    <name type="scientific">Phaeocystidibacter luteus</name>
    <dbReference type="NCBI Taxonomy" id="911197"/>
    <lineage>
        <taxon>Bacteria</taxon>
        <taxon>Pseudomonadati</taxon>
        <taxon>Bacteroidota</taxon>
        <taxon>Flavobacteriia</taxon>
        <taxon>Flavobacteriales</taxon>
        <taxon>Phaeocystidibacteraceae</taxon>
        <taxon>Phaeocystidibacter</taxon>
    </lineage>
</organism>
<accession>A0A6N6RE29</accession>
<sequence>MERRNFLKKTALGSVGMLAAPYILPSGRLFAATGARKVNHVVFCLFAGGVRNWESVQKAEGNLMPNILSGNEAITNDIASSMSALPSSPLSAPMQTMGTLFREFRFSDGPTGHYNGHTTAITGQHTNTALNLRAAPEWPTVFELYRKHSNPAASATNAWWVSHTNNLYPLLNYSSHPSYGPQYGANQISPNQLFSNSGLNALGNSYAIDPDVAEELDRLRHFTNAQFDVPFSAAAGLENSKEGRDQIQAFINRMVQEAQGGQHNNPWNIPSGMNGDMRNIFYAEQVLEEFKPELLVVNMFGVDVAHTNFTEYCNNLRRADWAVAHLWDTIQNTPGLANDTLLIVAPEIGRNANPNTILDANGRPALDHTTDDAVSREIFCLMLGPSGVVNTGNVVNQVTGQSIDIVPTIADALGFLPETNGILPGRVLQEAFV</sequence>
<gene>
    <name evidence="1" type="ORF">F8C67_10760</name>
</gene>
<evidence type="ECO:0000313" key="2">
    <source>
        <dbReference type="Proteomes" id="UP000468650"/>
    </source>
</evidence>
<protein>
    <recommendedName>
        <fullName evidence="3">DUF1501 domain-containing protein</fullName>
    </recommendedName>
</protein>
<evidence type="ECO:0008006" key="3">
    <source>
        <dbReference type="Google" id="ProtNLM"/>
    </source>
</evidence>
<name>A0A6N6RE29_9FLAO</name>
<dbReference type="Proteomes" id="UP000468650">
    <property type="component" value="Unassembled WGS sequence"/>
</dbReference>